<dbReference type="EMBL" id="PQXN01000001">
    <property type="protein sequence ID" value="TGO65740.1"/>
    <property type="molecule type" value="Genomic_DNA"/>
</dbReference>
<proteinExistence type="predicted"/>
<protein>
    <submittedName>
        <fullName evidence="2">Uncharacterized protein</fullName>
    </submittedName>
</protein>
<comment type="caution">
    <text evidence="2">The sequence shown here is derived from an EMBL/GenBank/DDBJ whole genome shotgun (WGS) entry which is preliminary data.</text>
</comment>
<accession>A0A4Z1J283</accession>
<dbReference type="AlphaFoldDB" id="A0A4Z1J283"/>
<feature type="compositionally biased region" description="Polar residues" evidence="1">
    <location>
        <begin position="566"/>
        <end position="575"/>
    </location>
</feature>
<evidence type="ECO:0000313" key="2">
    <source>
        <dbReference type="EMBL" id="TGO65740.1"/>
    </source>
</evidence>
<keyword evidence="3" id="KW-1185">Reference proteome</keyword>
<organism evidence="2 3">
    <name type="scientific">Botryotinia convoluta</name>
    <dbReference type="NCBI Taxonomy" id="54673"/>
    <lineage>
        <taxon>Eukaryota</taxon>
        <taxon>Fungi</taxon>
        <taxon>Dikarya</taxon>
        <taxon>Ascomycota</taxon>
        <taxon>Pezizomycotina</taxon>
        <taxon>Leotiomycetes</taxon>
        <taxon>Helotiales</taxon>
        <taxon>Sclerotiniaceae</taxon>
        <taxon>Botryotinia</taxon>
    </lineage>
</organism>
<dbReference type="OrthoDB" id="5286775at2759"/>
<feature type="compositionally biased region" description="Acidic residues" evidence="1">
    <location>
        <begin position="391"/>
        <end position="408"/>
    </location>
</feature>
<dbReference type="Proteomes" id="UP000297527">
    <property type="component" value="Unassembled WGS sequence"/>
</dbReference>
<feature type="compositionally biased region" description="Acidic residues" evidence="1">
    <location>
        <begin position="488"/>
        <end position="543"/>
    </location>
</feature>
<name>A0A4Z1J283_9HELO</name>
<feature type="region of interest" description="Disordered" evidence="1">
    <location>
        <begin position="61"/>
        <end position="133"/>
    </location>
</feature>
<evidence type="ECO:0000256" key="1">
    <source>
        <dbReference type="SAM" id="MobiDB-lite"/>
    </source>
</evidence>
<feature type="compositionally biased region" description="Acidic residues" evidence="1">
    <location>
        <begin position="469"/>
        <end position="481"/>
    </location>
</feature>
<feature type="compositionally biased region" description="Acidic residues" evidence="1">
    <location>
        <begin position="110"/>
        <end position="132"/>
    </location>
</feature>
<gene>
    <name evidence="2" type="ORF">BCON_0001g00550</name>
</gene>
<reference evidence="2 3" key="1">
    <citation type="submission" date="2017-12" db="EMBL/GenBank/DDBJ databases">
        <title>Comparative genomics of Botrytis spp.</title>
        <authorList>
            <person name="Valero-Jimenez C.A."/>
            <person name="Tapia P."/>
            <person name="Veloso J."/>
            <person name="Silva-Moreno E."/>
            <person name="Staats M."/>
            <person name="Valdes J.H."/>
            <person name="Van Kan J.A.L."/>
        </authorList>
    </citation>
    <scope>NUCLEOTIDE SEQUENCE [LARGE SCALE GENOMIC DNA]</scope>
    <source>
        <strain evidence="2 3">MUCL11595</strain>
    </source>
</reference>
<feature type="region of interest" description="Disordered" evidence="1">
    <location>
        <begin position="466"/>
        <end position="575"/>
    </location>
</feature>
<feature type="compositionally biased region" description="Polar residues" evidence="1">
    <location>
        <begin position="99"/>
        <end position="109"/>
    </location>
</feature>
<feature type="region of interest" description="Disordered" evidence="1">
    <location>
        <begin position="391"/>
        <end position="415"/>
    </location>
</feature>
<sequence>MDQIFKIKDAVVNYLSPVAKRRRTMGGPQTPGYIEFDDEHQFLSEPQNNRRSLNFAYGRMNQNYVSKEDRTTPTRNPLKRPREDDEVEGPIFSGDDISPKQSSSHNVTESGEESETPDYMDEDEDEEEEEDLISAQQKVDEYLAKQATEFAMAKETVERARADGEWSPEELFLLERLQYMGHEGLLPHWAKERNFRTVPEAMFCPDDNALLGESSKSIQMLEFLVHYLPRRVHDRYYGGSGPPEAQMRQWIGKYVEWTERDGGYYKKKFIPVLCLVEGRWRAPAAETTKRLKDQMNFYAESWRRTLQRPSPIVNEFGETEIYFRRPPLIYGILYIQAKALFVTLDSSDPQAKIRDIHVCDFLDTSKHFWHAISVAIVAKIAQRYMMSIVDTLEDDDPPEPDSCSENELESTRAREKRLQKEAKILEREKERQRQEDLSRLEQQMNQIKMEEEEDNVMESIEEYERVEIVEGEEEEQEDFEDDRPSMSEYDEEEEEEEMEVEVDEDEDEDENENDEQSADEELISDGDIEDAEEDVEDEDEPDDSNVSNESDNEKVEVGNHYGTGRTPRSASSDEL</sequence>
<evidence type="ECO:0000313" key="3">
    <source>
        <dbReference type="Proteomes" id="UP000297527"/>
    </source>
</evidence>